<feature type="coiled-coil region" evidence="1">
    <location>
        <begin position="298"/>
        <end position="326"/>
    </location>
</feature>
<keyword evidence="4" id="KW-1185">Reference proteome</keyword>
<proteinExistence type="predicted"/>
<evidence type="ECO:0000256" key="2">
    <source>
        <dbReference type="SAM" id="MobiDB-lite"/>
    </source>
</evidence>
<name>A0AAU9ITH0_9CILI</name>
<feature type="compositionally biased region" description="Basic and acidic residues" evidence="2">
    <location>
        <begin position="151"/>
        <end position="170"/>
    </location>
</feature>
<feature type="region of interest" description="Disordered" evidence="2">
    <location>
        <begin position="151"/>
        <end position="174"/>
    </location>
</feature>
<dbReference type="Proteomes" id="UP001162131">
    <property type="component" value="Unassembled WGS sequence"/>
</dbReference>
<comment type="caution">
    <text evidence="3">The sequence shown here is derived from an EMBL/GenBank/DDBJ whole genome shotgun (WGS) entry which is preliminary data.</text>
</comment>
<sequence length="332" mass="38228">MSSKKVDNHPEVSAQPPKVLLDRRTIAPILSLDFGIQVLNLESDLEKYPSAMTVHELVNLYSQAIEYYEYYKDPKHFDYENKLHTLLVRPDIISLVESDGIVRKRRMTIEFPAPSSKNYEAVKAQRKEESQAKDNALSEKLDKMIQAPEKAEKSLVRIENNRDKRDKEASSKIFSDFNSQDENLNRRLSSRKKLKENKKNLSRSRISSANSSDFDISDLISTGIDSVNSSMAIPASDNSKTERSELVSQYESLIEEILEKGCQEEALVISEIKIKYKNQLRVMEESGRIGKSVKDDMKEKVRAEVKNSIKILKEKRKEEIHQLKEKFRSQLS</sequence>
<dbReference type="EMBL" id="CAJZBQ010000021">
    <property type="protein sequence ID" value="CAG9318906.1"/>
    <property type="molecule type" value="Genomic_DNA"/>
</dbReference>
<accession>A0AAU9ITH0</accession>
<reference evidence="3" key="1">
    <citation type="submission" date="2021-09" db="EMBL/GenBank/DDBJ databases">
        <authorList>
            <consortium name="AG Swart"/>
            <person name="Singh M."/>
            <person name="Singh A."/>
            <person name="Seah K."/>
            <person name="Emmerich C."/>
        </authorList>
    </citation>
    <scope>NUCLEOTIDE SEQUENCE</scope>
    <source>
        <strain evidence="3">ATCC30299</strain>
    </source>
</reference>
<dbReference type="AlphaFoldDB" id="A0AAU9ITH0"/>
<protein>
    <submittedName>
        <fullName evidence="3">Uncharacterized protein</fullName>
    </submittedName>
</protein>
<evidence type="ECO:0000313" key="3">
    <source>
        <dbReference type="EMBL" id="CAG9318906.1"/>
    </source>
</evidence>
<gene>
    <name evidence="3" type="ORF">BSTOLATCC_MIC22266</name>
</gene>
<evidence type="ECO:0000256" key="1">
    <source>
        <dbReference type="SAM" id="Coils"/>
    </source>
</evidence>
<evidence type="ECO:0000313" key="4">
    <source>
        <dbReference type="Proteomes" id="UP001162131"/>
    </source>
</evidence>
<organism evidence="3 4">
    <name type="scientific">Blepharisma stoltei</name>
    <dbReference type="NCBI Taxonomy" id="1481888"/>
    <lineage>
        <taxon>Eukaryota</taxon>
        <taxon>Sar</taxon>
        <taxon>Alveolata</taxon>
        <taxon>Ciliophora</taxon>
        <taxon>Postciliodesmatophora</taxon>
        <taxon>Heterotrichea</taxon>
        <taxon>Heterotrichida</taxon>
        <taxon>Blepharismidae</taxon>
        <taxon>Blepharisma</taxon>
    </lineage>
</organism>
<keyword evidence="1" id="KW-0175">Coiled coil</keyword>